<dbReference type="AlphaFoldDB" id="E8UYH1"/>
<dbReference type="HOGENOM" id="CLU_023194_1_2_0"/>
<dbReference type="GO" id="GO:0000166">
    <property type="term" value="F:nucleotide binding"/>
    <property type="evidence" value="ECO:0007669"/>
    <property type="project" value="InterPro"/>
</dbReference>
<dbReference type="PANTHER" id="PTHR43249">
    <property type="entry name" value="UDP-N-ACETYL-2-AMINO-2-DEOXY-D-GLUCURONATE OXIDASE"/>
    <property type="match status" value="1"/>
</dbReference>
<dbReference type="PANTHER" id="PTHR43249:SF1">
    <property type="entry name" value="D-GLUCOSIDE 3-DEHYDROGENASE"/>
    <property type="match status" value="1"/>
</dbReference>
<dbReference type="InterPro" id="IPR036291">
    <property type="entry name" value="NAD(P)-bd_dom_sf"/>
</dbReference>
<dbReference type="Gene3D" id="3.40.50.720">
    <property type="entry name" value="NAD(P)-binding Rossmann-like Domain"/>
    <property type="match status" value="1"/>
</dbReference>
<dbReference type="Proteomes" id="UP000006844">
    <property type="component" value="Chromosome"/>
</dbReference>
<dbReference type="InterPro" id="IPR000683">
    <property type="entry name" value="Gfo/Idh/MocA-like_OxRdtase_N"/>
</dbReference>
<keyword evidence="4" id="KW-1185">Reference proteome</keyword>
<accession>E8UYH1</accession>
<feature type="domain" description="GFO/IDH/MocA-like oxidoreductase" evidence="2">
    <location>
        <begin position="150"/>
        <end position="242"/>
    </location>
</feature>
<dbReference type="KEGG" id="tsa:AciPR4_1234"/>
<dbReference type="Pfam" id="PF01408">
    <property type="entry name" value="GFO_IDH_MocA"/>
    <property type="match status" value="1"/>
</dbReference>
<dbReference type="Gene3D" id="3.30.360.10">
    <property type="entry name" value="Dihydrodipicolinate Reductase, domain 2"/>
    <property type="match status" value="1"/>
</dbReference>
<dbReference type="STRING" id="401053.AciPR4_1234"/>
<gene>
    <name evidence="3" type="ordered locus">AciPR4_1234</name>
</gene>
<evidence type="ECO:0000259" key="2">
    <source>
        <dbReference type="Pfam" id="PF22725"/>
    </source>
</evidence>
<reference evidence="3 4" key="1">
    <citation type="journal article" date="2012" name="Stand. Genomic Sci.">
        <title>Complete genome sequence of Terriglobus saanensis type strain SP1PR4(T), an Acidobacteria from tundra soil.</title>
        <authorList>
            <person name="Rawat S.R."/>
            <person name="Mannisto M.K."/>
            <person name="Starovoytov V."/>
            <person name="Goodwin L."/>
            <person name="Nolan M."/>
            <person name="Hauser L."/>
            <person name="Land M."/>
            <person name="Davenport K.W."/>
            <person name="Woyke T."/>
            <person name="Haggblom M.M."/>
        </authorList>
    </citation>
    <scope>NUCLEOTIDE SEQUENCE</scope>
    <source>
        <strain evidence="4">ATCC BAA-1853 / DSM 23119 / SP1PR4</strain>
    </source>
</reference>
<proteinExistence type="predicted"/>
<evidence type="ECO:0000313" key="4">
    <source>
        <dbReference type="Proteomes" id="UP000006844"/>
    </source>
</evidence>
<dbReference type="SUPFAM" id="SSF51735">
    <property type="entry name" value="NAD(P)-binding Rossmann-fold domains"/>
    <property type="match status" value="1"/>
</dbReference>
<feature type="domain" description="Gfo/Idh/MocA-like oxidoreductase N-terminal" evidence="1">
    <location>
        <begin position="4"/>
        <end position="117"/>
    </location>
</feature>
<dbReference type="EMBL" id="CP002467">
    <property type="protein sequence ID" value="ADV82059.1"/>
    <property type="molecule type" value="Genomic_DNA"/>
</dbReference>
<dbReference type="SUPFAM" id="SSF55347">
    <property type="entry name" value="Glyceraldehyde-3-phosphate dehydrogenase-like, C-terminal domain"/>
    <property type="match status" value="1"/>
</dbReference>
<dbReference type="RefSeq" id="WP_013567792.1">
    <property type="nucleotide sequence ID" value="NC_014963.1"/>
</dbReference>
<evidence type="ECO:0000313" key="3">
    <source>
        <dbReference type="EMBL" id="ADV82059.1"/>
    </source>
</evidence>
<dbReference type="OrthoDB" id="9815825at2"/>
<sequence length="318" mass="34638">MAELRVAIFGCGRMGNERARCVQEAGATVVFVYDPDAERAAKMALEFGAEAIATQDDLPWSDVDAVFFCTPPHCREAQALAAIRAKVPFLAEKPIGISHAASDRVLAALTDAPVVNAIGYMNRCRASILQAKALLEDCRLLGISAHWVCRQYTVPWWLDESASGGPMNEQATHLFDLCRFLGGEVEEVTSLAALNGSHAVQPLGSASALRFSSGILGTIFYSCESSVKDIGLHLFTDKGGIELSGWDFQMTSNMVTNTLPLPSDENVFLTETRVFLEAVESGSREKVACDWEEAARTQLLVDAARRSMSEERELELQT</sequence>
<dbReference type="InterPro" id="IPR052515">
    <property type="entry name" value="Gfo/Idh/MocA_Oxidoreductase"/>
</dbReference>
<dbReference type="eggNOG" id="COG0673">
    <property type="taxonomic scope" value="Bacteria"/>
</dbReference>
<name>E8UYH1_TERSS</name>
<protein>
    <submittedName>
        <fullName evidence="3">Oxidoreductase domain protein</fullName>
    </submittedName>
</protein>
<organism evidence="3 4">
    <name type="scientific">Terriglobus saanensis (strain ATCC BAA-1853 / DSM 23119 / SP1PR4)</name>
    <dbReference type="NCBI Taxonomy" id="401053"/>
    <lineage>
        <taxon>Bacteria</taxon>
        <taxon>Pseudomonadati</taxon>
        <taxon>Acidobacteriota</taxon>
        <taxon>Terriglobia</taxon>
        <taxon>Terriglobales</taxon>
        <taxon>Acidobacteriaceae</taxon>
        <taxon>Terriglobus</taxon>
    </lineage>
</organism>
<evidence type="ECO:0000259" key="1">
    <source>
        <dbReference type="Pfam" id="PF01408"/>
    </source>
</evidence>
<dbReference type="InterPro" id="IPR055170">
    <property type="entry name" value="GFO_IDH_MocA-like_dom"/>
</dbReference>
<dbReference type="Pfam" id="PF22725">
    <property type="entry name" value="GFO_IDH_MocA_C3"/>
    <property type="match status" value="1"/>
</dbReference>